<organism evidence="2 3">
    <name type="scientific">Mycena rosella</name>
    <name type="common">Pink bonnet</name>
    <name type="synonym">Agaricus rosellus</name>
    <dbReference type="NCBI Taxonomy" id="1033263"/>
    <lineage>
        <taxon>Eukaryota</taxon>
        <taxon>Fungi</taxon>
        <taxon>Dikarya</taxon>
        <taxon>Basidiomycota</taxon>
        <taxon>Agaricomycotina</taxon>
        <taxon>Agaricomycetes</taxon>
        <taxon>Agaricomycetidae</taxon>
        <taxon>Agaricales</taxon>
        <taxon>Marasmiineae</taxon>
        <taxon>Mycenaceae</taxon>
        <taxon>Mycena</taxon>
    </lineage>
</organism>
<sequence>GSPSFIFFSHGFPLSSYVWREQVKPLEFGLVVPDLLGYGGTDRPTDPKLYICSGLAQDVVDIFDAEGIAKGIAIGHDWYGVSRLINLHPYHVSACTFVTVGYGAPNPAAKAVITQPRMMTKMVAYKTFAYMHFFCQPDAAEIIDKNHMHLIDSSLYQVYPEKTEIWKDNMWIEGNTIDPVASYMTPEASSSLEVLCLFH</sequence>
<dbReference type="InterPro" id="IPR029058">
    <property type="entry name" value="AB_hydrolase_fold"/>
</dbReference>
<evidence type="ECO:0000259" key="1">
    <source>
        <dbReference type="Pfam" id="PF00561"/>
    </source>
</evidence>
<gene>
    <name evidence="2" type="ORF">B0H17DRAFT_960929</name>
</gene>
<dbReference type="EMBL" id="JARKIE010000447">
    <property type="protein sequence ID" value="KAJ7637860.1"/>
    <property type="molecule type" value="Genomic_DNA"/>
</dbReference>
<feature type="non-terminal residue" evidence="2">
    <location>
        <position position="1"/>
    </location>
</feature>
<comment type="caution">
    <text evidence="2">The sequence shown here is derived from an EMBL/GenBank/DDBJ whole genome shotgun (WGS) entry which is preliminary data.</text>
</comment>
<dbReference type="Proteomes" id="UP001221757">
    <property type="component" value="Unassembled WGS sequence"/>
</dbReference>
<dbReference type="InterPro" id="IPR000073">
    <property type="entry name" value="AB_hydrolase_1"/>
</dbReference>
<dbReference type="PANTHER" id="PTHR43798:SF33">
    <property type="entry name" value="HYDROLASE, PUTATIVE (AFU_ORTHOLOGUE AFUA_2G14860)-RELATED"/>
    <property type="match status" value="1"/>
</dbReference>
<evidence type="ECO:0000313" key="3">
    <source>
        <dbReference type="Proteomes" id="UP001221757"/>
    </source>
</evidence>
<feature type="domain" description="AB hydrolase-1" evidence="1">
    <location>
        <begin position="7"/>
        <end position="124"/>
    </location>
</feature>
<dbReference type="GO" id="GO:0047372">
    <property type="term" value="F:monoacylglycerol lipase activity"/>
    <property type="evidence" value="ECO:0007669"/>
    <property type="project" value="TreeGrafter"/>
</dbReference>
<dbReference type="Gene3D" id="3.40.50.1820">
    <property type="entry name" value="alpha/beta hydrolase"/>
    <property type="match status" value="1"/>
</dbReference>
<keyword evidence="3" id="KW-1185">Reference proteome</keyword>
<dbReference type="GO" id="GO:0046464">
    <property type="term" value="P:acylglycerol catabolic process"/>
    <property type="evidence" value="ECO:0007669"/>
    <property type="project" value="TreeGrafter"/>
</dbReference>
<dbReference type="Pfam" id="PF00561">
    <property type="entry name" value="Abhydrolase_1"/>
    <property type="match status" value="1"/>
</dbReference>
<dbReference type="GO" id="GO:0016020">
    <property type="term" value="C:membrane"/>
    <property type="evidence" value="ECO:0007669"/>
    <property type="project" value="TreeGrafter"/>
</dbReference>
<reference evidence="2" key="1">
    <citation type="submission" date="2023-03" db="EMBL/GenBank/DDBJ databases">
        <title>Massive genome expansion in bonnet fungi (Mycena s.s.) driven by repeated elements and novel gene families across ecological guilds.</title>
        <authorList>
            <consortium name="Lawrence Berkeley National Laboratory"/>
            <person name="Harder C.B."/>
            <person name="Miyauchi S."/>
            <person name="Viragh M."/>
            <person name="Kuo A."/>
            <person name="Thoen E."/>
            <person name="Andreopoulos B."/>
            <person name="Lu D."/>
            <person name="Skrede I."/>
            <person name="Drula E."/>
            <person name="Henrissat B."/>
            <person name="Morin E."/>
            <person name="Kohler A."/>
            <person name="Barry K."/>
            <person name="LaButti K."/>
            <person name="Morin E."/>
            <person name="Salamov A."/>
            <person name="Lipzen A."/>
            <person name="Mereny Z."/>
            <person name="Hegedus B."/>
            <person name="Baldrian P."/>
            <person name="Stursova M."/>
            <person name="Weitz H."/>
            <person name="Taylor A."/>
            <person name="Grigoriev I.V."/>
            <person name="Nagy L.G."/>
            <person name="Martin F."/>
            <person name="Kauserud H."/>
        </authorList>
    </citation>
    <scope>NUCLEOTIDE SEQUENCE</scope>
    <source>
        <strain evidence="2">CBHHK067</strain>
    </source>
</reference>
<name>A0AAD7FTW3_MYCRO</name>
<keyword evidence="2" id="KW-0378">Hydrolase</keyword>
<protein>
    <submittedName>
        <fullName evidence="2">Alpha/Beta hydrolase protein</fullName>
    </submittedName>
</protein>
<dbReference type="AlphaFoldDB" id="A0AAD7FTW3"/>
<dbReference type="SUPFAM" id="SSF53474">
    <property type="entry name" value="alpha/beta-Hydrolases"/>
    <property type="match status" value="1"/>
</dbReference>
<accession>A0AAD7FTW3</accession>
<proteinExistence type="predicted"/>
<dbReference type="PANTHER" id="PTHR43798">
    <property type="entry name" value="MONOACYLGLYCEROL LIPASE"/>
    <property type="match status" value="1"/>
</dbReference>
<dbReference type="InterPro" id="IPR050266">
    <property type="entry name" value="AB_hydrolase_sf"/>
</dbReference>
<evidence type="ECO:0000313" key="2">
    <source>
        <dbReference type="EMBL" id="KAJ7637860.1"/>
    </source>
</evidence>